<dbReference type="CDD" id="cd00077">
    <property type="entry name" value="HDc"/>
    <property type="match status" value="1"/>
</dbReference>
<dbReference type="EMBL" id="JAGRPV010000001">
    <property type="protein sequence ID" value="MDI4649965.1"/>
    <property type="molecule type" value="Genomic_DNA"/>
</dbReference>
<organism evidence="2 3">
    <name type="scientific">Cohnella hashimotonis</name>
    <dbReference type="NCBI Taxonomy" id="2826895"/>
    <lineage>
        <taxon>Bacteria</taxon>
        <taxon>Bacillati</taxon>
        <taxon>Bacillota</taxon>
        <taxon>Bacilli</taxon>
        <taxon>Bacillales</taxon>
        <taxon>Paenibacillaceae</taxon>
        <taxon>Cohnella</taxon>
    </lineage>
</organism>
<dbReference type="SUPFAM" id="SSF109604">
    <property type="entry name" value="HD-domain/PDEase-like"/>
    <property type="match status" value="1"/>
</dbReference>
<dbReference type="GO" id="GO:0016787">
    <property type="term" value="F:hydrolase activity"/>
    <property type="evidence" value="ECO:0007669"/>
    <property type="project" value="UniProtKB-KW"/>
</dbReference>
<dbReference type="InterPro" id="IPR037522">
    <property type="entry name" value="HD_GYP_dom"/>
</dbReference>
<evidence type="ECO:0000259" key="1">
    <source>
        <dbReference type="PROSITE" id="PS51832"/>
    </source>
</evidence>
<dbReference type="SMART" id="SM00471">
    <property type="entry name" value="HDc"/>
    <property type="match status" value="1"/>
</dbReference>
<dbReference type="Proteomes" id="UP001161691">
    <property type="component" value="Unassembled WGS sequence"/>
</dbReference>
<comment type="caution">
    <text evidence="2">The sequence shown here is derived from an EMBL/GenBank/DDBJ whole genome shotgun (WGS) entry which is preliminary data.</text>
</comment>
<dbReference type="Gene3D" id="1.10.3210.10">
    <property type="entry name" value="Hypothetical protein af1432"/>
    <property type="match status" value="1"/>
</dbReference>
<evidence type="ECO:0000313" key="3">
    <source>
        <dbReference type="Proteomes" id="UP001161691"/>
    </source>
</evidence>
<dbReference type="PANTHER" id="PTHR43155">
    <property type="entry name" value="CYCLIC DI-GMP PHOSPHODIESTERASE PA4108-RELATED"/>
    <property type="match status" value="1"/>
</dbReference>
<evidence type="ECO:0000313" key="2">
    <source>
        <dbReference type="EMBL" id="MDI4649965.1"/>
    </source>
</evidence>
<keyword evidence="3" id="KW-1185">Reference proteome</keyword>
<dbReference type="Pfam" id="PF13487">
    <property type="entry name" value="HD_5"/>
    <property type="match status" value="1"/>
</dbReference>
<dbReference type="PROSITE" id="PS51832">
    <property type="entry name" value="HD_GYP"/>
    <property type="match status" value="1"/>
</dbReference>
<keyword evidence="2" id="KW-0378">Hydrolase</keyword>
<feature type="domain" description="HD-GYP" evidence="1">
    <location>
        <begin position="100"/>
        <end position="296"/>
    </location>
</feature>
<dbReference type="EC" id="3.1.4.-" evidence="2"/>
<name>A0ABT6TSZ9_9BACL</name>
<proteinExistence type="predicted"/>
<protein>
    <submittedName>
        <fullName evidence="2">HD-GYP domain-containing protein</fullName>
        <ecNumber evidence="2">3.1.4.-</ecNumber>
    </submittedName>
</protein>
<dbReference type="RefSeq" id="WP_282912566.1">
    <property type="nucleotide sequence ID" value="NZ_JAGRPV010000001.1"/>
</dbReference>
<reference evidence="2" key="1">
    <citation type="submission" date="2023-04" db="EMBL/GenBank/DDBJ databases">
        <title>Comparative genomic analysis of Cohnella hashimotonis sp. nov., isolated from the International Space Station.</title>
        <authorList>
            <person name="Venkateswaran K."/>
            <person name="Simpson A."/>
        </authorList>
    </citation>
    <scope>NUCLEOTIDE SEQUENCE</scope>
    <source>
        <strain evidence="2">F6_2S_P_1</strain>
    </source>
</reference>
<sequence length="338" mass="38505">MRHAELLGKMVKHDIVHNGLVLVPAGVALEKAHIDLLENYRVDPDEVRLAEGTDRPSQDADSASMMSQAVQFTREMFERVREAGHLDPEEIEHTLTPMVLQISQNKDMFSLFHTVKAKDEYTHQHNIGVSVLSTLIGRWLGWGDDEVALLSLAASLHDVGKVRIPDEILLKPGRLTADEYAEMKLHTVYGYEILKANRKIDPRVAAVALQHHERDDGRGYPYGIRNNEMDPMSRVVAVADIFHAMSSRRPYHEPMPFYRVVSEMRNGSFGELDPYIVGVFLEQIIRHLLGRQVKLSDGRWGEVVYLDPQEDMHPLVKVGGSFIDLKRERHLNIEEIII</sequence>
<dbReference type="PANTHER" id="PTHR43155:SF2">
    <property type="entry name" value="CYCLIC DI-GMP PHOSPHODIESTERASE PA4108"/>
    <property type="match status" value="1"/>
</dbReference>
<gene>
    <name evidence="2" type="ORF">KB449_33865</name>
</gene>
<dbReference type="InterPro" id="IPR003607">
    <property type="entry name" value="HD/PDEase_dom"/>
</dbReference>
<accession>A0ABT6TSZ9</accession>